<protein>
    <submittedName>
        <fullName evidence="1">Uncharacterized protein</fullName>
    </submittedName>
</protein>
<sequence>MSTPQQFIIATLNDGKIHPIFKDTIVYLGKTASVGLKVPFYIAINYEADKITIEDDAPLWLMGSDNLDELTLSKTTTEITKSDGKSFIPLCFHTDIEGEYICKMTIDSWEFKLGIEAVGENEIFKINLLNKGVEIPNGISRALYSTNIEQFNPDFAILNKKWKELLINYMDIMGGKGNSKQLMDALSWFGYGNKIELREVWKVNTLDGVKLFDREFTPIVDDEVVELIKNASKTTYLTIRHIPDAKHDEEPEQNFITRFDTPWDWSKEIMRSKMCLLGNFYETFFLPVHMNVLHSVVEDIYRGWLNDIKVTTTTLQENVYINYKNIRLESNYTERETKTGYIIHLKTKIPVENSEVELKIFYNDKYLTKTINTTDGIIETEIDVKDSKVYNIAIEIKIDDITYIGSTRVTTKQISKPGYGFFTYTFNIDKFKNEMPVFVSEEPVHGLHEIHRLYIEFDHDDIGEYSGIKELRTTVNGVPYWLYEDDYKLYIITPPDLDPLSYIMQDIIYDIIGESDAHISEVESQLIDSVYDIERIKNHQPVNIDLSDLFINSLEKYDIGAIKYTFKDVTDSVIAQGKTNNQYIHSPNDPGQFYLDLERPDYPNLNIYSIKLPKLLV</sequence>
<accession>A0A8S5TGF4</accession>
<dbReference type="EMBL" id="BK032819">
    <property type="protein sequence ID" value="DAF62063.1"/>
    <property type="molecule type" value="Genomic_DNA"/>
</dbReference>
<name>A0A8S5TGF4_9VIRU</name>
<evidence type="ECO:0000313" key="1">
    <source>
        <dbReference type="EMBL" id="DAF62063.1"/>
    </source>
</evidence>
<proteinExistence type="predicted"/>
<reference evidence="1" key="1">
    <citation type="journal article" date="2021" name="Proc. Natl. Acad. Sci. U.S.A.">
        <title>A Catalog of Tens of Thousands of Viruses from Human Metagenomes Reveals Hidden Associations with Chronic Diseases.</title>
        <authorList>
            <person name="Tisza M.J."/>
            <person name="Buck C.B."/>
        </authorList>
    </citation>
    <scope>NUCLEOTIDE SEQUENCE</scope>
    <source>
        <strain evidence="1">CtL4h4</strain>
    </source>
</reference>
<organism evidence="1">
    <name type="scientific">Phage sp. ctL4h4</name>
    <dbReference type="NCBI Taxonomy" id="2828005"/>
    <lineage>
        <taxon>Viruses</taxon>
    </lineage>
</organism>